<evidence type="ECO:0000256" key="2">
    <source>
        <dbReference type="ARBA" id="ARBA00022989"/>
    </source>
</evidence>
<reference evidence="6 7" key="1">
    <citation type="journal article" date="2014" name="J. Biotechnol.">
        <title>Complete genome sequence of the actinobacterium Amycolatopsis japonica MG417-CF17(T) (=DSM 44213T) producing (S,S)-N,N'-ethylenediaminedisuccinic acid.</title>
        <authorList>
            <person name="Stegmann E."/>
            <person name="Albersmeier A."/>
            <person name="Spohn M."/>
            <person name="Gert H."/>
            <person name="Weber T."/>
            <person name="Wohlleben W."/>
            <person name="Kalinowski J."/>
            <person name="Ruckert C."/>
        </authorList>
    </citation>
    <scope>NUCLEOTIDE SEQUENCE [LARGE SCALE GENOMIC DNA]</scope>
    <source>
        <strain evidence="7">MG417-CF17 (DSM 44213)</strain>
    </source>
</reference>
<name>A0A075UL38_9PSEU</name>
<keyword evidence="1 4" id="KW-0812">Transmembrane</keyword>
<dbReference type="SMART" id="SM00304">
    <property type="entry name" value="HAMP"/>
    <property type="match status" value="2"/>
</dbReference>
<evidence type="ECO:0000313" key="6">
    <source>
        <dbReference type="EMBL" id="AIG74862.1"/>
    </source>
</evidence>
<dbReference type="AlphaFoldDB" id="A0A075UL38"/>
<protein>
    <recommendedName>
        <fullName evidence="5">HAMP domain-containing protein</fullName>
    </recommendedName>
</protein>
<dbReference type="PROSITE" id="PS50885">
    <property type="entry name" value="HAMP"/>
    <property type="match status" value="1"/>
</dbReference>
<feature type="transmembrane region" description="Helical" evidence="4">
    <location>
        <begin position="27"/>
        <end position="49"/>
    </location>
</feature>
<organism evidence="6 7">
    <name type="scientific">Amycolatopsis japonica</name>
    <dbReference type="NCBI Taxonomy" id="208439"/>
    <lineage>
        <taxon>Bacteria</taxon>
        <taxon>Bacillati</taxon>
        <taxon>Actinomycetota</taxon>
        <taxon>Actinomycetes</taxon>
        <taxon>Pseudonocardiales</taxon>
        <taxon>Pseudonocardiaceae</taxon>
        <taxon>Amycolatopsis</taxon>
        <taxon>Amycolatopsis japonica group</taxon>
    </lineage>
</organism>
<evidence type="ECO:0000259" key="5">
    <source>
        <dbReference type="PROSITE" id="PS50885"/>
    </source>
</evidence>
<feature type="compositionally biased region" description="Basic and acidic residues" evidence="3">
    <location>
        <begin position="723"/>
        <end position="737"/>
    </location>
</feature>
<evidence type="ECO:0000313" key="7">
    <source>
        <dbReference type="Proteomes" id="UP000028492"/>
    </source>
</evidence>
<keyword evidence="4" id="KW-0472">Membrane</keyword>
<dbReference type="InterPro" id="IPR003660">
    <property type="entry name" value="HAMP_dom"/>
</dbReference>
<feature type="region of interest" description="Disordered" evidence="3">
    <location>
        <begin position="714"/>
        <end position="774"/>
    </location>
</feature>
<accession>A0A075UL38</accession>
<dbReference type="Gene3D" id="1.10.8.500">
    <property type="entry name" value="HAMP domain in histidine kinase"/>
    <property type="match status" value="1"/>
</dbReference>
<dbReference type="HOGENOM" id="CLU_377970_0_0_11"/>
<dbReference type="RefSeq" id="WP_038509853.1">
    <property type="nucleotide sequence ID" value="NZ_CP008953.1"/>
</dbReference>
<evidence type="ECO:0000256" key="1">
    <source>
        <dbReference type="ARBA" id="ARBA00022692"/>
    </source>
</evidence>
<evidence type="ECO:0000256" key="3">
    <source>
        <dbReference type="SAM" id="MobiDB-lite"/>
    </source>
</evidence>
<dbReference type="Pfam" id="PF00672">
    <property type="entry name" value="HAMP"/>
    <property type="match status" value="1"/>
</dbReference>
<dbReference type="GO" id="GO:0007165">
    <property type="term" value="P:signal transduction"/>
    <property type="evidence" value="ECO:0007669"/>
    <property type="project" value="InterPro"/>
</dbReference>
<feature type="transmembrane region" description="Helical" evidence="4">
    <location>
        <begin position="380"/>
        <end position="405"/>
    </location>
</feature>
<dbReference type="Gene3D" id="6.10.340.10">
    <property type="match status" value="1"/>
</dbReference>
<evidence type="ECO:0000256" key="4">
    <source>
        <dbReference type="SAM" id="Phobius"/>
    </source>
</evidence>
<dbReference type="eggNOG" id="COG2770">
    <property type="taxonomic scope" value="Bacteria"/>
</dbReference>
<gene>
    <name evidence="6" type="ORF">AJAP_09820</name>
</gene>
<dbReference type="GO" id="GO:0016020">
    <property type="term" value="C:membrane"/>
    <property type="evidence" value="ECO:0007669"/>
    <property type="project" value="InterPro"/>
</dbReference>
<dbReference type="STRING" id="208439.AJAP_09820"/>
<dbReference type="CDD" id="cd18773">
    <property type="entry name" value="PDC1_HK_sensor"/>
    <property type="match status" value="1"/>
</dbReference>
<feature type="domain" description="HAMP" evidence="5">
    <location>
        <begin position="321"/>
        <end position="373"/>
    </location>
</feature>
<feature type="compositionally biased region" description="Basic and acidic residues" evidence="3">
    <location>
        <begin position="764"/>
        <end position="774"/>
    </location>
</feature>
<dbReference type="KEGG" id="aja:AJAP_09820"/>
<feature type="transmembrane region" description="Helical" evidence="4">
    <location>
        <begin position="299"/>
        <end position="319"/>
    </location>
</feature>
<dbReference type="EMBL" id="CP008953">
    <property type="protein sequence ID" value="AIG74862.1"/>
    <property type="molecule type" value="Genomic_DNA"/>
</dbReference>
<dbReference type="Proteomes" id="UP000028492">
    <property type="component" value="Chromosome"/>
</dbReference>
<proteinExistence type="predicted"/>
<keyword evidence="7" id="KW-1185">Reference proteome</keyword>
<keyword evidence="2 4" id="KW-1133">Transmembrane helix</keyword>
<feature type="transmembrane region" description="Helical" evidence="4">
    <location>
        <begin position="638"/>
        <end position="659"/>
    </location>
</feature>
<sequence>MKRQKDQPDPAARLRDQIPEAGFPRGVGVASATTFVLLVMIAAFTAVYLSTAGPLSLLRADSGGQLPDEVTAGRQRATAALAQSLATSATSAAGDLRVATDSGVFDNGGDDAVLARLGKTYPDWRGIAVFDPAAKRVVATHGEPVAVENLRGVDVTNLTVRPIARPGDSPLVLTALPLTGDRAGRLLVVSTPLRGLSAELDKGPVRQIRLVTPDGVPLFSSGNEVPATDRVAQDLLARASTAAAAGESGVLSGAATDSGERLAPVVSYAPITSDGTAGSLGLAVVTLSRFPVEPAPARWPGLLPAAALLVLAVAGFVLLRSAVVKPILRLRADALAVAAGSLDEPVRQSRIREVNRLTRAVERYRSKLARRRPRDKVKPVVSAQVIVAVVTLALLGWSVAVAATLGRQHATVSPAVLGEYGGRVTHSAETLRRSLAQGLGDLRSVARLGSAERPDRLNGMLERLAEDENRFRSVYVTDEEGNVVHQAGRESLRDPGKLPDGSGIHQHNTSGRVPVVYAFARLPDSGKVVVGEYDIPRMASVLGSAGGRVRVVDEGKRTIADTQGYLAFSELTDSVLVKNVATAQSGEDARESTDSSLVVASRLADDGSVADLNWVVVADQPVSSLGVADNTVRSGARVAALLTAVVALMLFAWHLLVVVRPLRRVAESAVPIAKGVGMGAVVYPHRQDEIGTIASCVEICRQALTDGKTRLGEVRRPAGAATDETKLLQRIEDEPVRGHPRPVRRREPQPLKPRPQPRRHQGNRRPEPAERGRK</sequence>